<dbReference type="Proteomes" id="UP001646157">
    <property type="component" value="Unassembled WGS sequence"/>
</dbReference>
<comment type="similarity">
    <text evidence="4">Belongs to the methyltransferase superfamily. YrrT family.</text>
</comment>
<comment type="caution">
    <text evidence="6">The sequence shown here is derived from an EMBL/GenBank/DDBJ whole genome shotgun (WGS) entry which is preliminary data.</text>
</comment>
<dbReference type="EMBL" id="JAFBDZ010000001">
    <property type="protein sequence ID" value="MBM7584770.1"/>
    <property type="molecule type" value="Genomic_DNA"/>
</dbReference>
<dbReference type="GO" id="GO:0008168">
    <property type="term" value="F:methyltransferase activity"/>
    <property type="evidence" value="ECO:0007669"/>
    <property type="project" value="UniProtKB-KW"/>
</dbReference>
<dbReference type="SUPFAM" id="SSF53335">
    <property type="entry name" value="S-adenosyl-L-methionine-dependent methyltransferases"/>
    <property type="match status" value="1"/>
</dbReference>
<dbReference type="InterPro" id="IPR041698">
    <property type="entry name" value="Methyltransf_25"/>
</dbReference>
<dbReference type="Gene3D" id="3.40.50.150">
    <property type="entry name" value="Vaccinia Virus protein VP39"/>
    <property type="match status" value="1"/>
</dbReference>
<dbReference type="RefSeq" id="WP_205169144.1">
    <property type="nucleotide sequence ID" value="NZ_JAFBDZ010000001.1"/>
</dbReference>
<accession>A0ABS2NAB8</accession>
<feature type="binding site" evidence="4">
    <location>
        <position position="97"/>
    </location>
    <ligand>
        <name>S-adenosyl-L-methionine</name>
        <dbReference type="ChEBI" id="CHEBI:59789"/>
    </ligand>
</feature>
<dbReference type="InterPro" id="IPR029063">
    <property type="entry name" value="SAM-dependent_MTases_sf"/>
</dbReference>
<dbReference type="InterPro" id="IPR023553">
    <property type="entry name" value="Uncharacterised_MeTfrase_YrrT"/>
</dbReference>
<feature type="domain" description="Methyltransferase" evidence="5">
    <location>
        <begin position="49"/>
        <end position="140"/>
    </location>
</feature>
<feature type="binding site" evidence="4">
    <location>
        <position position="74"/>
    </location>
    <ligand>
        <name>S-adenosyl-L-methionine</name>
        <dbReference type="ChEBI" id="CHEBI:59789"/>
    </ligand>
</feature>
<keyword evidence="2 4" id="KW-0808">Transferase</keyword>
<evidence type="ECO:0000256" key="2">
    <source>
        <dbReference type="ARBA" id="ARBA00022679"/>
    </source>
</evidence>
<dbReference type="GO" id="GO:0032259">
    <property type="term" value="P:methylation"/>
    <property type="evidence" value="ECO:0007669"/>
    <property type="project" value="UniProtKB-KW"/>
</dbReference>
<gene>
    <name evidence="6" type="ORF">JOC86_001307</name>
</gene>
<protein>
    <recommendedName>
        <fullName evidence="4">Uncharacterized methyltransferase JOC86_001307</fullName>
        <ecNumber evidence="4">2.1.1.-</ecNumber>
    </recommendedName>
</protein>
<reference evidence="6 7" key="1">
    <citation type="submission" date="2021-01" db="EMBL/GenBank/DDBJ databases">
        <title>Genomic Encyclopedia of Type Strains, Phase IV (KMG-IV): sequencing the most valuable type-strain genomes for metagenomic binning, comparative biology and taxonomic classification.</title>
        <authorList>
            <person name="Goeker M."/>
        </authorList>
    </citation>
    <scope>NUCLEOTIDE SEQUENCE [LARGE SCALE GENOMIC DNA]</scope>
    <source>
        <strain evidence="6 7">DSM 24834</strain>
    </source>
</reference>
<dbReference type="CDD" id="cd02440">
    <property type="entry name" value="AdoMet_MTases"/>
    <property type="match status" value="1"/>
</dbReference>
<keyword evidence="3 4" id="KW-0949">S-adenosyl-L-methionine</keyword>
<evidence type="ECO:0000256" key="4">
    <source>
        <dbReference type="HAMAP-Rule" id="MF_02100"/>
    </source>
</evidence>
<evidence type="ECO:0000313" key="7">
    <source>
        <dbReference type="Proteomes" id="UP001646157"/>
    </source>
</evidence>
<sequence length="213" mass="24204">MGREFLDLFQDWADSYDDTVTGKDIEYKEVFAKYEEILDTVVKKSEGTVLEFGPGTGNLTKKLLEANHKVIAVEPSKEMMAIAKQKLTGNVELLDGDFLEYSINDTEIDTIVSTYAFHHLTDDEKAIAFLRYGNLLSNGGKIVFADTIFETQEAHEKSIQEAVAKGYHNLAEDLQREYYTTIPVLDELLQKNGFTVSFKRLNEFVWLLVATKQ</sequence>
<evidence type="ECO:0000259" key="5">
    <source>
        <dbReference type="Pfam" id="PF13649"/>
    </source>
</evidence>
<keyword evidence="7" id="KW-1185">Reference proteome</keyword>
<keyword evidence="1 4" id="KW-0489">Methyltransferase</keyword>
<evidence type="ECO:0000256" key="1">
    <source>
        <dbReference type="ARBA" id="ARBA00022603"/>
    </source>
</evidence>
<feature type="binding site" evidence="4">
    <location>
        <position position="53"/>
    </location>
    <ligand>
        <name>S-adenosyl-L-methionine</name>
        <dbReference type="ChEBI" id="CHEBI:59789"/>
    </ligand>
</feature>
<organism evidence="6 7">
    <name type="scientific">Rossellomorea pakistanensis</name>
    <dbReference type="NCBI Taxonomy" id="992288"/>
    <lineage>
        <taxon>Bacteria</taxon>
        <taxon>Bacillati</taxon>
        <taxon>Bacillota</taxon>
        <taxon>Bacilli</taxon>
        <taxon>Bacillales</taxon>
        <taxon>Bacillaceae</taxon>
        <taxon>Rossellomorea</taxon>
    </lineage>
</organism>
<comment type="function">
    <text evidence="4">Could be a S-adenosyl-L-methionine-dependent methyltransferase.</text>
</comment>
<dbReference type="Pfam" id="PF13649">
    <property type="entry name" value="Methyltransf_25"/>
    <property type="match status" value="1"/>
</dbReference>
<proteinExistence type="inferred from homology"/>
<name>A0ABS2NAB8_9BACI</name>
<dbReference type="HAMAP" id="MF_02100">
    <property type="entry name" value="Methyltr_YrrT"/>
    <property type="match status" value="1"/>
</dbReference>
<evidence type="ECO:0000256" key="3">
    <source>
        <dbReference type="ARBA" id="ARBA00022691"/>
    </source>
</evidence>
<dbReference type="PANTHER" id="PTHR43861">
    <property type="entry name" value="TRANS-ACONITATE 2-METHYLTRANSFERASE-RELATED"/>
    <property type="match status" value="1"/>
</dbReference>
<evidence type="ECO:0000313" key="6">
    <source>
        <dbReference type="EMBL" id="MBM7584770.1"/>
    </source>
</evidence>
<dbReference type="EC" id="2.1.1.-" evidence="4"/>